<evidence type="ECO:0000313" key="3">
    <source>
        <dbReference type="Proteomes" id="UP000501128"/>
    </source>
</evidence>
<dbReference type="KEGG" id="srho:HH216_10890"/>
<evidence type="ECO:0000313" key="2">
    <source>
        <dbReference type="EMBL" id="QJD78880.1"/>
    </source>
</evidence>
<name>A0A7L5DTJ3_9BACT</name>
<evidence type="ECO:0000256" key="1">
    <source>
        <dbReference type="SAM" id="SignalP"/>
    </source>
</evidence>
<accession>A0A7L5DTJ3</accession>
<dbReference type="RefSeq" id="WP_169550847.1">
    <property type="nucleotide sequence ID" value="NZ_CP051677.1"/>
</dbReference>
<organism evidence="2 3">
    <name type="scientific">Spirosoma rhododendri</name>
    <dbReference type="NCBI Taxonomy" id="2728024"/>
    <lineage>
        <taxon>Bacteria</taxon>
        <taxon>Pseudomonadati</taxon>
        <taxon>Bacteroidota</taxon>
        <taxon>Cytophagia</taxon>
        <taxon>Cytophagales</taxon>
        <taxon>Cytophagaceae</taxon>
        <taxon>Spirosoma</taxon>
    </lineage>
</organism>
<keyword evidence="3" id="KW-1185">Reference proteome</keyword>
<proteinExistence type="predicted"/>
<evidence type="ECO:0008006" key="4">
    <source>
        <dbReference type="Google" id="ProtNLM"/>
    </source>
</evidence>
<dbReference type="AlphaFoldDB" id="A0A7L5DTJ3"/>
<dbReference type="Proteomes" id="UP000501128">
    <property type="component" value="Chromosome"/>
</dbReference>
<feature type="chain" id="PRO_5029910327" description="YD repeat-containing protein" evidence="1">
    <location>
        <begin position="22"/>
        <end position="309"/>
    </location>
</feature>
<protein>
    <recommendedName>
        <fullName evidence="4">YD repeat-containing protein</fullName>
    </recommendedName>
</protein>
<gene>
    <name evidence="2" type="ORF">HH216_10890</name>
</gene>
<dbReference type="EMBL" id="CP051677">
    <property type="protein sequence ID" value="QJD78880.1"/>
    <property type="molecule type" value="Genomic_DNA"/>
</dbReference>
<feature type="signal peptide" evidence="1">
    <location>
        <begin position="1"/>
        <end position="21"/>
    </location>
</feature>
<dbReference type="Gene3D" id="2.180.10.10">
    <property type="entry name" value="RHS repeat-associated core"/>
    <property type="match status" value="1"/>
</dbReference>
<sequence>MRKRYAIRALGLLIALTGVNIGCHQEPAVPKSAIPLTCQIYQIAAVEENVHDTTTFTYDAFGSLTESHFRRWWLDTLNTRLRQTYSYNADHYLTIRVDQQDRLGRSTERRSYDYSYQDGLIRQVVVKDYQSGQITGYLDYEYDNGKLKTYKESNSQKTVLRQYTFDTSGKLTDYQDPDQLTSAQVTNGKIVSKLFKNGARVASTFDSQGQLISETTLAGTAETKTTYTYDNEPYWDKTQLRLRGIPIVDMGGHMNVHNLTSVAVQQTVGGRVTQARTLTYRNAYNQARYLFGYARSDGAQQRTIYANCL</sequence>
<reference evidence="2 3" key="1">
    <citation type="submission" date="2020-04" db="EMBL/GenBank/DDBJ databases">
        <title>Genome sequencing of novel species.</title>
        <authorList>
            <person name="Heo J."/>
            <person name="Kim S.-J."/>
            <person name="Kim J.-S."/>
            <person name="Hong S.-B."/>
            <person name="Kwon S.-W."/>
        </authorList>
    </citation>
    <scope>NUCLEOTIDE SEQUENCE [LARGE SCALE GENOMIC DNA]</scope>
    <source>
        <strain evidence="2 3">CJU-R4</strain>
    </source>
</reference>
<keyword evidence="1" id="KW-0732">Signal</keyword>